<evidence type="ECO:0000313" key="3">
    <source>
        <dbReference type="EMBL" id="CAB4175992.1"/>
    </source>
</evidence>
<protein>
    <submittedName>
        <fullName evidence="4">Uncharacterized protein</fullName>
    </submittedName>
</protein>
<evidence type="ECO:0000313" key="1">
    <source>
        <dbReference type="EMBL" id="CAB4146214.1"/>
    </source>
</evidence>
<accession>A0A6J5QPY6</accession>
<organism evidence="4">
    <name type="scientific">uncultured Caudovirales phage</name>
    <dbReference type="NCBI Taxonomy" id="2100421"/>
    <lineage>
        <taxon>Viruses</taxon>
        <taxon>Duplodnaviria</taxon>
        <taxon>Heunggongvirae</taxon>
        <taxon>Uroviricota</taxon>
        <taxon>Caudoviricetes</taxon>
        <taxon>Peduoviridae</taxon>
        <taxon>Maltschvirus</taxon>
        <taxon>Maltschvirus maltsch</taxon>
    </lineage>
</organism>
<dbReference type="EMBL" id="LR797096">
    <property type="protein sequence ID" value="CAB4186533.1"/>
    <property type="molecule type" value="Genomic_DNA"/>
</dbReference>
<proteinExistence type="predicted"/>
<dbReference type="EMBL" id="LR796930">
    <property type="protein sequence ID" value="CAB4175992.1"/>
    <property type="molecule type" value="Genomic_DNA"/>
</dbReference>
<dbReference type="EMBL" id="LR797458">
    <property type="protein sequence ID" value="CAB4217635.1"/>
    <property type="molecule type" value="Genomic_DNA"/>
</dbReference>
<reference evidence="4" key="1">
    <citation type="submission" date="2020-05" db="EMBL/GenBank/DDBJ databases">
        <authorList>
            <person name="Chiriac C."/>
            <person name="Salcher M."/>
            <person name="Ghai R."/>
            <person name="Kavagutti S V."/>
        </authorList>
    </citation>
    <scope>NUCLEOTIDE SEQUENCE</scope>
</reference>
<evidence type="ECO:0000313" key="5">
    <source>
        <dbReference type="EMBL" id="CAB4217635.1"/>
    </source>
</evidence>
<dbReference type="EMBL" id="LR796463">
    <property type="protein sequence ID" value="CAB4146214.1"/>
    <property type="molecule type" value="Genomic_DNA"/>
</dbReference>
<dbReference type="EMBL" id="LR796751">
    <property type="protein sequence ID" value="CAB4163647.1"/>
    <property type="molecule type" value="Genomic_DNA"/>
</dbReference>
<evidence type="ECO:0000313" key="4">
    <source>
        <dbReference type="EMBL" id="CAB4186533.1"/>
    </source>
</evidence>
<name>A0A6J5QPY6_9CAUD</name>
<evidence type="ECO:0000313" key="2">
    <source>
        <dbReference type="EMBL" id="CAB4163647.1"/>
    </source>
</evidence>
<gene>
    <name evidence="4" type="ORF">UFOVP1147_54</name>
    <name evidence="5" type="ORF">UFOVP1594_50</name>
    <name evidence="1" type="ORF">UFOVP484_19</name>
    <name evidence="2" type="ORF">UFOVP808_35</name>
    <name evidence="3" type="ORF">UFOVP994_50</name>
</gene>
<sequence length="73" mass="8047">MTDTPDDLTPAELRCGIALQLREIERLRLRVKALESAITESLRIAGNWPEGAQAVLKDALPTLGEYAVQKDSK</sequence>